<evidence type="ECO:0000313" key="1">
    <source>
        <dbReference type="EMBL" id="KXB07669.1"/>
    </source>
</evidence>
<sequence>MKRKAMGIGLGLLTVALWIGPVFVAFNSNNWSLKKTVAPSDEEIGDLTEKVESTMEQTNFPSDVFKVVDNSLQGNVLTLTVQLKSPFSSTPVTVKDLKIELSSQGKKVTTLEMEEKEVIVKPEESKLVHLSGKLSEKGLEKLVESEFEGGMFGGMEITGGYFEFEVSGVTVEISPTEIYGGEAR</sequence>
<proteinExistence type="predicted"/>
<comment type="caution">
    <text evidence="1">The sequence shown here is derived from an EMBL/GenBank/DDBJ whole genome shotgun (WGS) entry which is preliminary data.</text>
</comment>
<accession>A0A133VMK9</accession>
<reference evidence="1 2" key="1">
    <citation type="journal article" date="2016" name="Sci. Rep.">
        <title>Metabolic traits of an uncultured archaeal lineage -MSBL1- from brine pools of the Red Sea.</title>
        <authorList>
            <person name="Mwirichia R."/>
            <person name="Alam I."/>
            <person name="Rashid M."/>
            <person name="Vinu M."/>
            <person name="Ba-Alawi W."/>
            <person name="Anthony Kamau A."/>
            <person name="Kamanda Ngugi D."/>
            <person name="Goker M."/>
            <person name="Klenk H.P."/>
            <person name="Bajic V."/>
            <person name="Stingl U."/>
        </authorList>
    </citation>
    <scope>NUCLEOTIDE SEQUENCE [LARGE SCALE GENOMIC DNA]</scope>
    <source>
        <strain evidence="1">SCGC-AAA382A20</strain>
    </source>
</reference>
<dbReference type="AlphaFoldDB" id="A0A133VMK9"/>
<protein>
    <submittedName>
        <fullName evidence="1">Uncharacterized protein</fullName>
    </submittedName>
</protein>
<dbReference type="EMBL" id="LHYE01000003">
    <property type="protein sequence ID" value="KXB07669.1"/>
    <property type="molecule type" value="Genomic_DNA"/>
</dbReference>
<evidence type="ECO:0000313" key="2">
    <source>
        <dbReference type="Proteomes" id="UP000070263"/>
    </source>
</evidence>
<keyword evidence="2" id="KW-1185">Reference proteome</keyword>
<organism evidence="1 2">
    <name type="scientific">candidate division MSBL1 archaeon SCGC-AAA382A20</name>
    <dbReference type="NCBI Taxonomy" id="1698280"/>
    <lineage>
        <taxon>Archaea</taxon>
        <taxon>Methanobacteriati</taxon>
        <taxon>Methanobacteriota</taxon>
        <taxon>candidate division MSBL1</taxon>
    </lineage>
</organism>
<name>A0A133VMK9_9EURY</name>
<dbReference type="Proteomes" id="UP000070263">
    <property type="component" value="Unassembled WGS sequence"/>
</dbReference>
<gene>
    <name evidence="1" type="ORF">AKJ51_00555</name>
</gene>